<dbReference type="Proteomes" id="UP000663844">
    <property type="component" value="Unassembled WGS sequence"/>
</dbReference>
<proteinExistence type="predicted"/>
<evidence type="ECO:0000313" key="7">
    <source>
        <dbReference type="Proteomes" id="UP000663845"/>
    </source>
</evidence>
<dbReference type="AlphaFoldDB" id="A0A815ULL8"/>
<dbReference type="Pfam" id="PF12796">
    <property type="entry name" value="Ank_2"/>
    <property type="match status" value="1"/>
</dbReference>
<keyword evidence="4" id="KW-0472">Membrane</keyword>
<evidence type="ECO:0000313" key="5">
    <source>
        <dbReference type="EMBL" id="CAF1521123.1"/>
    </source>
</evidence>
<dbReference type="InterPro" id="IPR036770">
    <property type="entry name" value="Ankyrin_rpt-contain_sf"/>
</dbReference>
<dbReference type="EMBL" id="CAJNOG010002914">
    <property type="protein sequence ID" value="CAF1521123.1"/>
    <property type="molecule type" value="Genomic_DNA"/>
</dbReference>
<dbReference type="PROSITE" id="PS50297">
    <property type="entry name" value="ANK_REP_REGION"/>
    <property type="match status" value="1"/>
</dbReference>
<evidence type="ECO:0000256" key="4">
    <source>
        <dbReference type="SAM" id="Phobius"/>
    </source>
</evidence>
<dbReference type="Gene3D" id="3.90.176.10">
    <property type="entry name" value="Toxin ADP-ribosyltransferase, Chain A, domain 1"/>
    <property type="match status" value="1"/>
</dbReference>
<dbReference type="InterPro" id="IPR002110">
    <property type="entry name" value="Ankyrin_rpt"/>
</dbReference>
<reference evidence="5" key="1">
    <citation type="submission" date="2021-02" db="EMBL/GenBank/DDBJ databases">
        <authorList>
            <person name="Nowell W R."/>
        </authorList>
    </citation>
    <scope>NUCLEOTIDE SEQUENCE</scope>
</reference>
<organism evidence="5 7">
    <name type="scientific">Adineta steineri</name>
    <dbReference type="NCBI Taxonomy" id="433720"/>
    <lineage>
        <taxon>Eukaryota</taxon>
        <taxon>Metazoa</taxon>
        <taxon>Spiralia</taxon>
        <taxon>Gnathifera</taxon>
        <taxon>Rotifera</taxon>
        <taxon>Eurotatoria</taxon>
        <taxon>Bdelloidea</taxon>
        <taxon>Adinetida</taxon>
        <taxon>Adinetidae</taxon>
        <taxon>Adineta</taxon>
    </lineage>
</organism>
<evidence type="ECO:0000256" key="2">
    <source>
        <dbReference type="ARBA" id="ARBA00023043"/>
    </source>
</evidence>
<feature type="repeat" description="ANK" evidence="3">
    <location>
        <begin position="61"/>
        <end position="93"/>
    </location>
</feature>
<comment type="caution">
    <text evidence="5">The sequence shown here is derived from an EMBL/GenBank/DDBJ whole genome shotgun (WGS) entry which is preliminary data.</text>
</comment>
<dbReference type="EMBL" id="CAJOAZ010006398">
    <property type="protein sequence ID" value="CAF4133085.1"/>
    <property type="molecule type" value="Genomic_DNA"/>
</dbReference>
<evidence type="ECO:0000313" key="6">
    <source>
        <dbReference type="EMBL" id="CAF4133085.1"/>
    </source>
</evidence>
<gene>
    <name evidence="5" type="ORF">JYZ213_LOCUS44579</name>
    <name evidence="6" type="ORF">OXD698_LOCUS37122</name>
</gene>
<protein>
    <submittedName>
        <fullName evidence="5">Uncharacterized protein</fullName>
    </submittedName>
</protein>
<accession>A0A815ULL8</accession>
<dbReference type="PANTHER" id="PTHR24171:SF11">
    <property type="entry name" value="26S PROTEASOME NON-ATPASE REGULATORY SUBUNIT 10"/>
    <property type="match status" value="1"/>
</dbReference>
<dbReference type="GO" id="GO:0031436">
    <property type="term" value="C:BRCA1-BARD1 complex"/>
    <property type="evidence" value="ECO:0007669"/>
    <property type="project" value="TreeGrafter"/>
</dbReference>
<sequence length="461" mass="53051">MGNRCSKKRVLPFSLPYGHNQSQDNNLGVDFYWACRNGNLQTVIDIYPRLTYEQLNEIQPNGSTALHDACARNHPHIVKYLLDNGCCRTTLNSQHQTAYELASEEIKRLFDRPWSQRFVQERGADLFQDRPSGDTQNQQIERPDDWVTGRTGDYSTYEAQFMLALEQSSSIFKNIVKKRLERNHNEELLNLLNKSIAPTNPQHRTAKDLIDKFLNKLGVHHLITLYTLETDFYKNLKQEADALTAILYLNLKELQNRAFKGRAYRGAGMTESDLDAYRWALQKKETWHDNLLETRILQSLSIKKSVALEFAKKSFGANLFSVLIEFEFPECCPTAISLFKISNQLPGLSDYEDEAEVLLLPFTLFKLQDIKADLEQREYRIFLKHQQTPKESLRQAAGEGSVWVFAVRTRVQFENPSEANYCQKLVYNMAFGCILAQYGIIGLALCLTACCFALVKICDRD</sequence>
<keyword evidence="4" id="KW-1133">Transmembrane helix</keyword>
<keyword evidence="1" id="KW-0677">Repeat</keyword>
<evidence type="ECO:0000256" key="1">
    <source>
        <dbReference type="ARBA" id="ARBA00022737"/>
    </source>
</evidence>
<dbReference type="Proteomes" id="UP000663845">
    <property type="component" value="Unassembled WGS sequence"/>
</dbReference>
<keyword evidence="2 3" id="KW-0040">ANK repeat</keyword>
<dbReference type="Gene3D" id="1.25.40.20">
    <property type="entry name" value="Ankyrin repeat-containing domain"/>
    <property type="match status" value="1"/>
</dbReference>
<keyword evidence="4" id="KW-0812">Transmembrane</keyword>
<dbReference type="SMART" id="SM00248">
    <property type="entry name" value="ANK"/>
    <property type="match status" value="1"/>
</dbReference>
<name>A0A815ULL8_9BILA</name>
<dbReference type="GO" id="GO:0070531">
    <property type="term" value="C:BRCA1-A complex"/>
    <property type="evidence" value="ECO:0007669"/>
    <property type="project" value="TreeGrafter"/>
</dbReference>
<evidence type="ECO:0000256" key="3">
    <source>
        <dbReference type="PROSITE-ProRule" id="PRU00023"/>
    </source>
</evidence>
<dbReference type="GO" id="GO:0004842">
    <property type="term" value="F:ubiquitin-protein transferase activity"/>
    <property type="evidence" value="ECO:0007669"/>
    <property type="project" value="TreeGrafter"/>
</dbReference>
<dbReference type="GO" id="GO:0085020">
    <property type="term" value="P:protein K6-linked ubiquitination"/>
    <property type="evidence" value="ECO:0007669"/>
    <property type="project" value="TreeGrafter"/>
</dbReference>
<dbReference type="SUPFAM" id="SSF48403">
    <property type="entry name" value="Ankyrin repeat"/>
    <property type="match status" value="1"/>
</dbReference>
<dbReference type="PANTHER" id="PTHR24171">
    <property type="entry name" value="ANKYRIN REPEAT DOMAIN-CONTAINING PROTEIN 39-RELATED"/>
    <property type="match status" value="1"/>
</dbReference>
<feature type="transmembrane region" description="Helical" evidence="4">
    <location>
        <begin position="425"/>
        <end position="455"/>
    </location>
</feature>
<dbReference type="PROSITE" id="PS50088">
    <property type="entry name" value="ANK_REPEAT"/>
    <property type="match status" value="1"/>
</dbReference>